<keyword evidence="3 5" id="KW-1133">Transmembrane helix</keyword>
<dbReference type="InterPro" id="IPR001129">
    <property type="entry name" value="Membr-assoc_MAPEG"/>
</dbReference>
<sequence>MSSKLLLLPMLTHVIWVALLYVLLTVVRAPAVWGFIKSKKDSWAEVEPRISANLSNQFEWPLFFYVICVLIISMGNIIEPIQFWLAWVFVGGRLLHSFIQILTNNIRLRGLVFTINFLAVIAMWLLFVF</sequence>
<gene>
    <name evidence="6" type="ORF">KS2013_1637</name>
</gene>
<proteinExistence type="predicted"/>
<comment type="subcellular location">
    <subcellularLocation>
        <location evidence="1">Membrane</location>
    </subcellularLocation>
</comment>
<dbReference type="Pfam" id="PF01124">
    <property type="entry name" value="MAPEG"/>
    <property type="match status" value="1"/>
</dbReference>
<organism evidence="6 7">
    <name type="scientific">Kangiella sediminilitoris</name>
    <dbReference type="NCBI Taxonomy" id="1144748"/>
    <lineage>
        <taxon>Bacteria</taxon>
        <taxon>Pseudomonadati</taxon>
        <taxon>Pseudomonadota</taxon>
        <taxon>Gammaproteobacteria</taxon>
        <taxon>Kangiellales</taxon>
        <taxon>Kangiellaceae</taxon>
        <taxon>Kangiella</taxon>
    </lineage>
</organism>
<feature type="transmembrane region" description="Helical" evidence="5">
    <location>
        <begin position="110"/>
        <end position="127"/>
    </location>
</feature>
<protein>
    <recommendedName>
        <fullName evidence="8">MAPEG family protein</fullName>
    </recommendedName>
</protein>
<dbReference type="STRING" id="1144748.KS2013_1637"/>
<evidence type="ECO:0008006" key="8">
    <source>
        <dbReference type="Google" id="ProtNLM"/>
    </source>
</evidence>
<evidence type="ECO:0000313" key="7">
    <source>
        <dbReference type="Proteomes" id="UP000094147"/>
    </source>
</evidence>
<dbReference type="KEGG" id="ksd:KS2013_1637"/>
<dbReference type="PATRIC" id="fig|1144748.3.peg.1650"/>
<dbReference type="SUPFAM" id="SSF161084">
    <property type="entry name" value="MAPEG domain-like"/>
    <property type="match status" value="1"/>
</dbReference>
<feature type="transmembrane region" description="Helical" evidence="5">
    <location>
        <begin position="57"/>
        <end position="78"/>
    </location>
</feature>
<dbReference type="EMBL" id="CP012418">
    <property type="protein sequence ID" value="AOE50347.1"/>
    <property type="molecule type" value="Genomic_DNA"/>
</dbReference>
<name>A0A1B3BC82_9GAMM</name>
<dbReference type="InterPro" id="IPR023352">
    <property type="entry name" value="MAPEG-like_dom_sf"/>
</dbReference>
<dbReference type="AlphaFoldDB" id="A0A1B3BC82"/>
<reference evidence="7" key="1">
    <citation type="submission" date="2015-08" db="EMBL/GenBank/DDBJ databases">
        <authorList>
            <person name="Kim K.M."/>
        </authorList>
    </citation>
    <scope>NUCLEOTIDE SEQUENCE [LARGE SCALE GENOMIC DNA]</scope>
    <source>
        <strain evidence="7">KCTC 23892</strain>
    </source>
</reference>
<accession>A0A1B3BC82</accession>
<evidence type="ECO:0000256" key="5">
    <source>
        <dbReference type="SAM" id="Phobius"/>
    </source>
</evidence>
<dbReference type="RefSeq" id="WP_068992373.1">
    <property type="nucleotide sequence ID" value="NZ_CP012418.1"/>
</dbReference>
<evidence type="ECO:0000256" key="4">
    <source>
        <dbReference type="ARBA" id="ARBA00023136"/>
    </source>
</evidence>
<keyword evidence="4 5" id="KW-0472">Membrane</keyword>
<feature type="transmembrane region" description="Helical" evidence="5">
    <location>
        <begin position="14"/>
        <end position="36"/>
    </location>
</feature>
<keyword evidence="2 5" id="KW-0812">Transmembrane</keyword>
<dbReference type="Proteomes" id="UP000094147">
    <property type="component" value="Chromosome"/>
</dbReference>
<evidence type="ECO:0000256" key="2">
    <source>
        <dbReference type="ARBA" id="ARBA00022692"/>
    </source>
</evidence>
<dbReference type="OrthoDB" id="328594at2"/>
<dbReference type="GO" id="GO:0016020">
    <property type="term" value="C:membrane"/>
    <property type="evidence" value="ECO:0007669"/>
    <property type="project" value="UniProtKB-SubCell"/>
</dbReference>
<dbReference type="Gene3D" id="1.20.120.550">
    <property type="entry name" value="Membrane associated eicosanoid/glutathione metabolism-like domain"/>
    <property type="match status" value="1"/>
</dbReference>
<evidence type="ECO:0000256" key="3">
    <source>
        <dbReference type="ARBA" id="ARBA00022989"/>
    </source>
</evidence>
<evidence type="ECO:0000313" key="6">
    <source>
        <dbReference type="EMBL" id="AOE50347.1"/>
    </source>
</evidence>
<keyword evidence="7" id="KW-1185">Reference proteome</keyword>
<evidence type="ECO:0000256" key="1">
    <source>
        <dbReference type="ARBA" id="ARBA00004370"/>
    </source>
</evidence>